<evidence type="ECO:0000313" key="6">
    <source>
        <dbReference type="EMBL" id="WGW04267.1"/>
    </source>
</evidence>
<keyword evidence="2" id="KW-0645">Protease</keyword>
<keyword evidence="4" id="KW-0788">Thiol protease</keyword>
<evidence type="ECO:0000256" key="4">
    <source>
        <dbReference type="ARBA" id="ARBA00022807"/>
    </source>
</evidence>
<name>A0ABY8QHZ7_9RHOB</name>
<reference evidence="6 7" key="1">
    <citation type="submission" date="2023-05" db="EMBL/GenBank/DDBJ databases">
        <title>YMD87, complete Genome.</title>
        <authorList>
            <person name="Zhang J."/>
            <person name="Xu X."/>
        </authorList>
    </citation>
    <scope>NUCLEOTIDE SEQUENCE [LARGE SCALE GENOMIC DNA]</scope>
    <source>
        <strain evidence="6 7">YMD87</strain>
    </source>
</reference>
<dbReference type="Pfam" id="PF18348">
    <property type="entry name" value="SH3_16"/>
    <property type="match status" value="1"/>
</dbReference>
<proteinExistence type="inferred from homology"/>
<protein>
    <submittedName>
        <fullName evidence="6">NlpC/P60 family protein</fullName>
    </submittedName>
</protein>
<dbReference type="EMBL" id="CP124616">
    <property type="protein sequence ID" value="WGW04267.1"/>
    <property type="molecule type" value="Genomic_DNA"/>
</dbReference>
<dbReference type="Proteomes" id="UP001241605">
    <property type="component" value="Chromosome"/>
</dbReference>
<dbReference type="InterPro" id="IPR051794">
    <property type="entry name" value="PG_Endopeptidase_C40"/>
</dbReference>
<dbReference type="PANTHER" id="PTHR47359">
    <property type="entry name" value="PEPTIDOGLYCAN DL-ENDOPEPTIDASE CWLO"/>
    <property type="match status" value="1"/>
</dbReference>
<dbReference type="Pfam" id="PF00877">
    <property type="entry name" value="NLPC_P60"/>
    <property type="match status" value="1"/>
</dbReference>
<dbReference type="SUPFAM" id="SSF54001">
    <property type="entry name" value="Cysteine proteinases"/>
    <property type="match status" value="1"/>
</dbReference>
<dbReference type="RefSeq" id="WP_282300897.1">
    <property type="nucleotide sequence ID" value="NZ_CP124616.1"/>
</dbReference>
<evidence type="ECO:0000256" key="3">
    <source>
        <dbReference type="ARBA" id="ARBA00022801"/>
    </source>
</evidence>
<dbReference type="PROSITE" id="PS51935">
    <property type="entry name" value="NLPC_P60"/>
    <property type="match status" value="1"/>
</dbReference>
<evidence type="ECO:0000313" key="7">
    <source>
        <dbReference type="Proteomes" id="UP001241605"/>
    </source>
</evidence>
<keyword evidence="7" id="KW-1185">Reference proteome</keyword>
<dbReference type="Gene3D" id="3.90.1720.10">
    <property type="entry name" value="endopeptidase domain like (from Nostoc punctiforme)"/>
    <property type="match status" value="1"/>
</dbReference>
<sequence length="291" mass="31900">MTDRRLLWSNGQVAHSSLEGQVQAARFTDGTWAQVAGGKVPLLDKPGGKRERELLFGEPFCVLDRGDDHSFGFAQKDGYTGYIANDALHAAFRQPTHTLAAIRSYLKATPDLKTYEPIFDLSFGSFVEVIEEREDWSGVAVRFPEDPGKLWTNWMPSRHLRPLQPFLPDPVQVARMYLGTPYVWGGNSAFGIDCSGLVQAALLACGHPCPGDSDLQKDALGETMPPDSPARAGDLFFWKGHVAMAVDRDTLLHANAHHMAVAYEPIRDAVARIAVQGDGPVTRHARLPALG</sequence>
<dbReference type="InterPro" id="IPR038765">
    <property type="entry name" value="Papain-like_cys_pep_sf"/>
</dbReference>
<feature type="domain" description="NlpC/P60" evidence="5">
    <location>
        <begin position="164"/>
        <end position="288"/>
    </location>
</feature>
<evidence type="ECO:0000256" key="2">
    <source>
        <dbReference type="ARBA" id="ARBA00022670"/>
    </source>
</evidence>
<comment type="similarity">
    <text evidence="1">Belongs to the peptidase C40 family.</text>
</comment>
<accession>A0ABY8QHZ7</accession>
<gene>
    <name evidence="6" type="ORF">QF118_01640</name>
</gene>
<organism evidence="6 7">
    <name type="scientific">Tropicibacter oceani</name>
    <dbReference type="NCBI Taxonomy" id="3058420"/>
    <lineage>
        <taxon>Bacteria</taxon>
        <taxon>Pseudomonadati</taxon>
        <taxon>Pseudomonadota</taxon>
        <taxon>Alphaproteobacteria</taxon>
        <taxon>Rhodobacterales</taxon>
        <taxon>Roseobacteraceae</taxon>
        <taxon>Tropicibacter</taxon>
    </lineage>
</organism>
<dbReference type="PANTHER" id="PTHR47359:SF3">
    <property type="entry name" value="NLP_P60 DOMAIN-CONTAINING PROTEIN-RELATED"/>
    <property type="match status" value="1"/>
</dbReference>
<dbReference type="InterPro" id="IPR000064">
    <property type="entry name" value="NLP_P60_dom"/>
</dbReference>
<dbReference type="InterPro" id="IPR041382">
    <property type="entry name" value="SH3_16"/>
</dbReference>
<evidence type="ECO:0000256" key="1">
    <source>
        <dbReference type="ARBA" id="ARBA00007074"/>
    </source>
</evidence>
<keyword evidence="3" id="KW-0378">Hydrolase</keyword>
<evidence type="ECO:0000259" key="5">
    <source>
        <dbReference type="PROSITE" id="PS51935"/>
    </source>
</evidence>